<gene>
    <name evidence="1" type="ORF">FA95DRAFT_1559576</name>
</gene>
<accession>A0ACB8RS13</accession>
<dbReference type="Proteomes" id="UP000814033">
    <property type="component" value="Unassembled WGS sequence"/>
</dbReference>
<proteinExistence type="predicted"/>
<comment type="caution">
    <text evidence="1">The sequence shown here is derived from an EMBL/GenBank/DDBJ whole genome shotgun (WGS) entry which is preliminary data.</text>
</comment>
<protein>
    <submittedName>
        <fullName evidence="1">Uncharacterized protein</fullName>
    </submittedName>
</protein>
<reference evidence="1" key="2">
    <citation type="journal article" date="2022" name="New Phytol.">
        <title>Evolutionary transition to the ectomycorrhizal habit in the genomes of a hyperdiverse lineage of mushroom-forming fungi.</title>
        <authorList>
            <person name="Looney B."/>
            <person name="Miyauchi S."/>
            <person name="Morin E."/>
            <person name="Drula E."/>
            <person name="Courty P.E."/>
            <person name="Kohler A."/>
            <person name="Kuo A."/>
            <person name="LaButti K."/>
            <person name="Pangilinan J."/>
            <person name="Lipzen A."/>
            <person name="Riley R."/>
            <person name="Andreopoulos W."/>
            <person name="He G."/>
            <person name="Johnson J."/>
            <person name="Nolan M."/>
            <person name="Tritt A."/>
            <person name="Barry K.W."/>
            <person name="Grigoriev I.V."/>
            <person name="Nagy L.G."/>
            <person name="Hibbett D."/>
            <person name="Henrissat B."/>
            <person name="Matheny P.B."/>
            <person name="Labbe J."/>
            <person name="Martin F.M."/>
        </authorList>
    </citation>
    <scope>NUCLEOTIDE SEQUENCE</scope>
    <source>
        <strain evidence="1">FP105234-sp</strain>
    </source>
</reference>
<evidence type="ECO:0000313" key="2">
    <source>
        <dbReference type="Proteomes" id="UP000814033"/>
    </source>
</evidence>
<name>A0ACB8RS13_9AGAM</name>
<reference evidence="1" key="1">
    <citation type="submission" date="2021-02" db="EMBL/GenBank/DDBJ databases">
        <authorList>
            <consortium name="DOE Joint Genome Institute"/>
            <person name="Ahrendt S."/>
            <person name="Looney B.P."/>
            <person name="Miyauchi S."/>
            <person name="Morin E."/>
            <person name="Drula E."/>
            <person name="Courty P.E."/>
            <person name="Chicoki N."/>
            <person name="Fauchery L."/>
            <person name="Kohler A."/>
            <person name="Kuo A."/>
            <person name="Labutti K."/>
            <person name="Pangilinan J."/>
            <person name="Lipzen A."/>
            <person name="Riley R."/>
            <person name="Andreopoulos W."/>
            <person name="He G."/>
            <person name="Johnson J."/>
            <person name="Barry K.W."/>
            <person name="Grigoriev I.V."/>
            <person name="Nagy L."/>
            <person name="Hibbett D."/>
            <person name="Henrissat B."/>
            <person name="Matheny P.B."/>
            <person name="Labbe J."/>
            <person name="Martin F."/>
        </authorList>
    </citation>
    <scope>NUCLEOTIDE SEQUENCE</scope>
    <source>
        <strain evidence="1">FP105234-sp</strain>
    </source>
</reference>
<dbReference type="EMBL" id="MU275914">
    <property type="protein sequence ID" value="KAI0046908.1"/>
    <property type="molecule type" value="Genomic_DNA"/>
</dbReference>
<evidence type="ECO:0000313" key="1">
    <source>
        <dbReference type="EMBL" id="KAI0046908.1"/>
    </source>
</evidence>
<sequence>MDQPSASSKVIESPDLWFPSGNIIVRTMSQTTPPTIRLYKVHKDILALHCASFAALFDSPHDALDAGSERHDGVPVMDLTDAEDDVVSFVKALYYPR</sequence>
<organism evidence="1 2">
    <name type="scientific">Auriscalpium vulgare</name>
    <dbReference type="NCBI Taxonomy" id="40419"/>
    <lineage>
        <taxon>Eukaryota</taxon>
        <taxon>Fungi</taxon>
        <taxon>Dikarya</taxon>
        <taxon>Basidiomycota</taxon>
        <taxon>Agaricomycotina</taxon>
        <taxon>Agaricomycetes</taxon>
        <taxon>Russulales</taxon>
        <taxon>Auriscalpiaceae</taxon>
        <taxon>Auriscalpium</taxon>
    </lineage>
</organism>
<keyword evidence="2" id="KW-1185">Reference proteome</keyword>